<dbReference type="InterPro" id="IPR018713">
    <property type="entry name" value="MPAB/Lcp_cat_dom"/>
</dbReference>
<keyword evidence="1" id="KW-0472">Membrane</keyword>
<dbReference type="PANTHER" id="PTHR36151">
    <property type="entry name" value="BLR2777 PROTEIN"/>
    <property type="match status" value="1"/>
</dbReference>
<proteinExistence type="predicted"/>
<dbReference type="EMBL" id="CP097253">
    <property type="protein sequence ID" value="UUR07526.1"/>
    <property type="molecule type" value="Genomic_DNA"/>
</dbReference>
<keyword evidence="1" id="KW-1133">Transmembrane helix</keyword>
<keyword evidence="1" id="KW-0812">Transmembrane</keyword>
<feature type="transmembrane region" description="Helical" evidence="1">
    <location>
        <begin position="261"/>
        <end position="281"/>
    </location>
</feature>
<feature type="domain" description="ER-bound oxygenase mpaB/mpaB'/Rubber oxygenase catalytic" evidence="2">
    <location>
        <begin position="49"/>
        <end position="260"/>
    </location>
</feature>
<dbReference type="RefSeq" id="WP_249503313.1">
    <property type="nucleotide sequence ID" value="NZ_CP097253.1"/>
</dbReference>
<keyword evidence="4" id="KW-1185">Reference proteome</keyword>
<name>A0ABY5MUQ9_9SPHN</name>
<evidence type="ECO:0000313" key="4">
    <source>
        <dbReference type="Proteomes" id="UP000831921"/>
    </source>
</evidence>
<dbReference type="PANTHER" id="PTHR36151:SF3">
    <property type="entry name" value="ER-BOUND OXYGENASE MPAB_MPAB'_RUBBER OXYGENASE CATALYTIC DOMAIN-CONTAINING PROTEIN"/>
    <property type="match status" value="1"/>
</dbReference>
<dbReference type="Proteomes" id="UP000831921">
    <property type="component" value="Chromosome"/>
</dbReference>
<evidence type="ECO:0000259" key="2">
    <source>
        <dbReference type="Pfam" id="PF09995"/>
    </source>
</evidence>
<gene>
    <name evidence="3" type="ORF">M1K48_11350</name>
</gene>
<sequence>MASHALPTIEGFRRSLAGQVGAFFNDAAKGQRPITPSEDALCPPGGVAWKVHADLAGMMVGGVAALLWQMLHPQALAGVWDHSDFRRNMHGRLRNTARFIAITTYGARGEAEAAIERVRGIHGFVHGELADGTPYDANDPRLLAFVHLAGSAMFLAGYRRFADPSMPLAERDAYWREVAIIGEKLGADPVPRSEAEAEALARDFLPELRPDERSRAVRDIILNAAPDRLRLFPVQRLLMRSATDLLPREVRRLHGLRGSGLAIPAVGAATFGLASTLRWALAPRKLEA</sequence>
<organism evidence="3 4">
    <name type="scientific">Sphingomonas glaciei</name>
    <dbReference type="NCBI Taxonomy" id="2938948"/>
    <lineage>
        <taxon>Bacteria</taxon>
        <taxon>Pseudomonadati</taxon>
        <taxon>Pseudomonadota</taxon>
        <taxon>Alphaproteobacteria</taxon>
        <taxon>Sphingomonadales</taxon>
        <taxon>Sphingomonadaceae</taxon>
        <taxon>Sphingomonas</taxon>
    </lineage>
</organism>
<dbReference type="Pfam" id="PF09995">
    <property type="entry name" value="MPAB_Lcp_cat"/>
    <property type="match status" value="1"/>
</dbReference>
<evidence type="ECO:0000313" key="3">
    <source>
        <dbReference type="EMBL" id="UUR07526.1"/>
    </source>
</evidence>
<protein>
    <submittedName>
        <fullName evidence="3">DUF2236 domain-containing protein</fullName>
    </submittedName>
</protein>
<reference evidence="3 4" key="1">
    <citation type="submission" date="2022-05" db="EMBL/GenBank/DDBJ databases">
        <title>S8-45 Sphingomonas ultraviolaceadurans.</title>
        <authorList>
            <person name="Liu Y."/>
        </authorList>
    </citation>
    <scope>NUCLEOTIDE SEQUENCE [LARGE SCALE GENOMIC DNA]</scope>
    <source>
        <strain evidence="3 4">S8-45</strain>
    </source>
</reference>
<evidence type="ECO:0000256" key="1">
    <source>
        <dbReference type="SAM" id="Phobius"/>
    </source>
</evidence>
<accession>A0ABY5MUQ9</accession>